<dbReference type="PANTHER" id="PTHR11777">
    <property type="entry name" value="ALANYL-TRNA SYNTHETASE"/>
    <property type="match status" value="1"/>
</dbReference>
<keyword evidence="7" id="KW-0694">RNA-binding</keyword>
<evidence type="ECO:0000256" key="1">
    <source>
        <dbReference type="ARBA" id="ARBA00008226"/>
    </source>
</evidence>
<evidence type="ECO:0000259" key="10">
    <source>
        <dbReference type="PROSITE" id="PS50860"/>
    </source>
</evidence>
<dbReference type="InterPro" id="IPR012947">
    <property type="entry name" value="tRNA_SAD"/>
</dbReference>
<evidence type="ECO:0000256" key="3">
    <source>
        <dbReference type="ARBA" id="ARBA00022555"/>
    </source>
</evidence>
<dbReference type="InterPro" id="IPR050058">
    <property type="entry name" value="Ala-tRNA_ligase"/>
</dbReference>
<gene>
    <name evidence="11" type="ORF">COT12_02460</name>
</gene>
<dbReference type="GO" id="GO:0006419">
    <property type="term" value="P:alanyl-tRNA aminoacylation"/>
    <property type="evidence" value="ECO:0007669"/>
    <property type="project" value="InterPro"/>
</dbReference>
<accession>A0A2M6YBW6</accession>
<dbReference type="InterPro" id="IPR018163">
    <property type="entry name" value="Thr/Ala-tRNA-synth_IIc_edit"/>
</dbReference>
<evidence type="ECO:0000256" key="4">
    <source>
        <dbReference type="ARBA" id="ARBA00022598"/>
    </source>
</evidence>
<comment type="similarity">
    <text evidence="1">Belongs to the class-II aminoacyl-tRNA synthetase family.</text>
</comment>
<evidence type="ECO:0000256" key="7">
    <source>
        <dbReference type="ARBA" id="ARBA00022884"/>
    </source>
</evidence>
<dbReference type="PANTHER" id="PTHR11777:SF9">
    <property type="entry name" value="ALANINE--TRNA LIGASE, CYTOPLASMIC"/>
    <property type="match status" value="1"/>
</dbReference>
<dbReference type="CDD" id="cd00673">
    <property type="entry name" value="AlaRS_core"/>
    <property type="match status" value="1"/>
</dbReference>
<dbReference type="GO" id="GO:0002161">
    <property type="term" value="F:aminoacyl-tRNA deacylase activity"/>
    <property type="evidence" value="ECO:0007669"/>
    <property type="project" value="TreeGrafter"/>
</dbReference>
<reference evidence="12" key="1">
    <citation type="submission" date="2017-09" db="EMBL/GenBank/DDBJ databases">
        <title>Depth-based differentiation of microbial function through sediment-hosted aquifers and enrichment of novel symbionts in the deep terrestrial subsurface.</title>
        <authorList>
            <person name="Probst A.J."/>
            <person name="Ladd B."/>
            <person name="Jarett J.K."/>
            <person name="Geller-Mcgrath D.E."/>
            <person name="Sieber C.M.K."/>
            <person name="Emerson J.B."/>
            <person name="Anantharaman K."/>
            <person name="Thomas B.C."/>
            <person name="Malmstrom R."/>
            <person name="Stieglmeier M."/>
            <person name="Klingl A."/>
            <person name="Woyke T."/>
            <person name="Ryan C.M."/>
            <person name="Banfield J.F."/>
        </authorList>
    </citation>
    <scope>NUCLEOTIDE SEQUENCE [LARGE SCALE GENOMIC DNA]</scope>
</reference>
<organism evidence="11 12">
    <name type="scientific">Candidatus Berkelbacteria bacterium CG08_land_8_20_14_0_20_39_8</name>
    <dbReference type="NCBI Taxonomy" id="1974511"/>
    <lineage>
        <taxon>Bacteria</taxon>
        <taxon>Candidatus Berkelbacteria</taxon>
    </lineage>
</organism>
<sequence>MEIVWNLFFVSCNLFSMTSADLRKKFLDFFEKRGHKVIPSASLVPENDPSVLFTTAGMHPLVPYLLGEKHPLGKRLCDVQKCLRTDDIDEIGDAQHCTFFEMLGYWSLGDYFKKESIHYTFDFYVEVLGFSKDDISVSVFAGDETASFDQESFDTWKNEIGIPEDRIYKYDRKDNWWGPVGVTGPCGPCTEMFVDTGIDVCGPDCGPSCNCDKFVEIGNNVFMEFNKVSSDKYEPLAQKNVDVGLGLERLAMFSQNKADVFQIDTFEPIIQKIEQLTGKTYMGNEKAFRIIADHLRAAVFAISDGAIPSNKGAGYIVRRLIRRAIRYSWLLEYEGSLESILELIISGSSYEMREGETVKDKFKTEEEQFSRIIDNGLRQVEKVFANKKPISQEEYAKVMQFPNRKDILRKIHSQEPNDQVHPEFKQAGIQMTNKQMHEAYISGKEGFNLYQTYGLPHEILLDLGQKRHLFVSKRNYQAELKKHQELSRTASAGMFKGGLADNKAETTRLHTAVHLLLAALRQVLSPDVSQKGSNITEERLRLDFNWPEKLSSDQIEQVEKIVNEKIKEDIPVKMEELNLEDAKKSGATGVFDDRYGERVKVFTIRSFSKEICGGPHVASTGELGTFKIIKEKSSSAGVRRIKAILK</sequence>
<keyword evidence="4 11" id="KW-0436">Ligase</keyword>
<evidence type="ECO:0000256" key="2">
    <source>
        <dbReference type="ARBA" id="ARBA00013168"/>
    </source>
</evidence>
<dbReference type="GO" id="GO:0004813">
    <property type="term" value="F:alanine-tRNA ligase activity"/>
    <property type="evidence" value="ECO:0007669"/>
    <property type="project" value="UniProtKB-EC"/>
</dbReference>
<dbReference type="GO" id="GO:0005524">
    <property type="term" value="F:ATP binding"/>
    <property type="evidence" value="ECO:0007669"/>
    <property type="project" value="UniProtKB-KW"/>
</dbReference>
<dbReference type="SUPFAM" id="SSF55681">
    <property type="entry name" value="Class II aaRS and biotin synthetases"/>
    <property type="match status" value="1"/>
</dbReference>
<evidence type="ECO:0000313" key="12">
    <source>
        <dbReference type="Proteomes" id="UP000229896"/>
    </source>
</evidence>
<keyword evidence="9" id="KW-0030">Aminoacyl-tRNA synthetase</keyword>
<protein>
    <recommendedName>
        <fullName evidence="2">alanine--tRNA ligase</fullName>
        <ecNumber evidence="2">6.1.1.7</ecNumber>
    </recommendedName>
</protein>
<evidence type="ECO:0000256" key="8">
    <source>
        <dbReference type="ARBA" id="ARBA00022917"/>
    </source>
</evidence>
<evidence type="ECO:0000313" key="11">
    <source>
        <dbReference type="EMBL" id="PIU24170.1"/>
    </source>
</evidence>
<dbReference type="InterPro" id="IPR018164">
    <property type="entry name" value="Ala-tRNA-synth_IIc_N"/>
</dbReference>
<dbReference type="FunFam" id="3.30.980.10:FF:000004">
    <property type="entry name" value="Alanine--tRNA ligase, cytoplasmic"/>
    <property type="match status" value="1"/>
</dbReference>
<evidence type="ECO:0000256" key="5">
    <source>
        <dbReference type="ARBA" id="ARBA00022741"/>
    </source>
</evidence>
<keyword evidence="3" id="KW-0820">tRNA-binding</keyword>
<dbReference type="InterPro" id="IPR018165">
    <property type="entry name" value="Ala-tRNA-synth_IIc_core"/>
</dbReference>
<dbReference type="AlphaFoldDB" id="A0A2M6YBW6"/>
<dbReference type="EC" id="6.1.1.7" evidence="2"/>
<dbReference type="SMART" id="SM00863">
    <property type="entry name" value="tRNA_SAD"/>
    <property type="match status" value="1"/>
</dbReference>
<dbReference type="PROSITE" id="PS50860">
    <property type="entry name" value="AA_TRNA_LIGASE_II_ALA"/>
    <property type="match status" value="1"/>
</dbReference>
<feature type="domain" description="Alanyl-transfer RNA synthetases family profile" evidence="10">
    <location>
        <begin position="17"/>
        <end position="646"/>
    </location>
</feature>
<dbReference type="InterPro" id="IPR002318">
    <property type="entry name" value="Ala-tRNA-lgiase_IIc"/>
</dbReference>
<name>A0A2M6YBW6_9BACT</name>
<evidence type="ECO:0000256" key="9">
    <source>
        <dbReference type="ARBA" id="ARBA00023146"/>
    </source>
</evidence>
<dbReference type="InterPro" id="IPR018162">
    <property type="entry name" value="Ala-tRNA-ligase_IIc_anticod-bd"/>
</dbReference>
<evidence type="ECO:0000256" key="6">
    <source>
        <dbReference type="ARBA" id="ARBA00022840"/>
    </source>
</evidence>
<dbReference type="Gene3D" id="3.30.980.10">
    <property type="entry name" value="Threonyl-trna Synthetase, Chain A, domain 2"/>
    <property type="match status" value="1"/>
</dbReference>
<dbReference type="EMBL" id="PEXI01000077">
    <property type="protein sequence ID" value="PIU24170.1"/>
    <property type="molecule type" value="Genomic_DNA"/>
</dbReference>
<dbReference type="Pfam" id="PF01411">
    <property type="entry name" value="tRNA-synt_2c"/>
    <property type="match status" value="1"/>
</dbReference>
<dbReference type="PRINTS" id="PR00980">
    <property type="entry name" value="TRNASYNTHALA"/>
</dbReference>
<dbReference type="Pfam" id="PF07973">
    <property type="entry name" value="tRNA_SAD"/>
    <property type="match status" value="1"/>
</dbReference>
<dbReference type="GO" id="GO:0005737">
    <property type="term" value="C:cytoplasm"/>
    <property type="evidence" value="ECO:0007669"/>
    <property type="project" value="InterPro"/>
</dbReference>
<dbReference type="Proteomes" id="UP000229896">
    <property type="component" value="Unassembled WGS sequence"/>
</dbReference>
<dbReference type="SUPFAM" id="SSF101353">
    <property type="entry name" value="Putative anticodon-binding domain of alanyl-tRNA synthetase (AlaRS)"/>
    <property type="match status" value="1"/>
</dbReference>
<comment type="caution">
    <text evidence="11">The sequence shown here is derived from an EMBL/GenBank/DDBJ whole genome shotgun (WGS) entry which is preliminary data.</text>
</comment>
<keyword evidence="5" id="KW-0547">Nucleotide-binding</keyword>
<dbReference type="InterPro" id="IPR045864">
    <property type="entry name" value="aa-tRNA-synth_II/BPL/LPL"/>
</dbReference>
<proteinExistence type="inferred from homology"/>
<dbReference type="Gene3D" id="3.30.54.20">
    <property type="match status" value="1"/>
</dbReference>
<dbReference type="GO" id="GO:0000049">
    <property type="term" value="F:tRNA binding"/>
    <property type="evidence" value="ECO:0007669"/>
    <property type="project" value="UniProtKB-KW"/>
</dbReference>
<dbReference type="SUPFAM" id="SSF55186">
    <property type="entry name" value="ThrRS/AlaRS common domain"/>
    <property type="match status" value="1"/>
</dbReference>
<keyword evidence="6" id="KW-0067">ATP-binding</keyword>
<keyword evidence="8" id="KW-0648">Protein biosynthesis</keyword>
<dbReference type="Gene3D" id="3.30.930.10">
    <property type="entry name" value="Bira Bifunctional Protein, Domain 2"/>
    <property type="match status" value="1"/>
</dbReference>